<gene>
    <name evidence="7" type="ORF">GCM10009554_77820</name>
</gene>
<feature type="compositionally biased region" description="Pro residues" evidence="4">
    <location>
        <begin position="43"/>
        <end position="59"/>
    </location>
</feature>
<sequence>MSWDDAEPTPRNPAVPESSQEGGAPAGDSTLAEAAAGLTAPTPVTPAPAPAPTPAPAVPPAGTGFFGAAPSANGHVGSPAVSALTPPNTMAGSQPLPAPGSSSSAYRQSNGRSTTQRSFGRPEPQENGFRPTYSAGQAMQGTYVPPPPLDWHQQQARAYTPAPPEKRNKIISLAAVVALLVGLVAGGGAAVAVVALDKNSVDDSGPEIGTGADPKIKTGSVSAVAQTLLPSVVQLKVEGSDDSSATGSGFVIDGSGHILTNNHVVAAAADGGSIQVVTQKGKVATARLVGRSPAYDLAVVQVFGVDAPSVQFGESAKAVVGQDVVAIGSPLGLAGTVTSGIVSAKNRPVSAGGDGEQTSYINALQTDAAINPGNSGGPLVDMDAHVIGVNSAIATVRGAEPGSSGNIGLGFAIPIDQARRTAQQLIASGHASYPVIGANVDMQFEGGARVSEILPKSAAQRAGLRTGDVITQINSQPVDTAEALIVAIRTHQPGENVRLVFERGGKPREVTLKLTAQEG</sequence>
<keyword evidence="5" id="KW-0812">Transmembrane</keyword>
<feature type="compositionally biased region" description="Low complexity" evidence="4">
    <location>
        <begin position="60"/>
        <end position="70"/>
    </location>
</feature>
<dbReference type="SUPFAM" id="SSF50494">
    <property type="entry name" value="Trypsin-like serine proteases"/>
    <property type="match status" value="1"/>
</dbReference>
<evidence type="ECO:0000313" key="7">
    <source>
        <dbReference type="EMBL" id="GAA0961412.1"/>
    </source>
</evidence>
<comment type="caution">
    <text evidence="7">The sequence shown here is derived from an EMBL/GenBank/DDBJ whole genome shotgun (WGS) entry which is preliminary data.</text>
</comment>
<keyword evidence="3" id="KW-0378">Hydrolase</keyword>
<feature type="region of interest" description="Disordered" evidence="4">
    <location>
        <begin position="1"/>
        <end position="163"/>
    </location>
</feature>
<dbReference type="SUPFAM" id="SSF50156">
    <property type="entry name" value="PDZ domain-like"/>
    <property type="match status" value="1"/>
</dbReference>
<protein>
    <recommendedName>
        <fullName evidence="6">PDZ domain-containing protein</fullName>
    </recommendedName>
</protein>
<dbReference type="InterPro" id="IPR051201">
    <property type="entry name" value="Chloro_Bact_Ser_Proteases"/>
</dbReference>
<proteinExistence type="inferred from homology"/>
<dbReference type="Pfam" id="PF13365">
    <property type="entry name" value="Trypsin_2"/>
    <property type="match status" value="1"/>
</dbReference>
<dbReference type="EMBL" id="BAAAHK010000022">
    <property type="protein sequence ID" value="GAA0961412.1"/>
    <property type="molecule type" value="Genomic_DNA"/>
</dbReference>
<reference evidence="7 8" key="1">
    <citation type="journal article" date="2019" name="Int. J. Syst. Evol. Microbiol.">
        <title>The Global Catalogue of Microorganisms (GCM) 10K type strain sequencing project: providing services to taxonomists for standard genome sequencing and annotation.</title>
        <authorList>
            <consortium name="The Broad Institute Genomics Platform"/>
            <consortium name="The Broad Institute Genome Sequencing Center for Infectious Disease"/>
            <person name="Wu L."/>
            <person name="Ma J."/>
        </authorList>
    </citation>
    <scope>NUCLEOTIDE SEQUENCE [LARGE SCALE GENOMIC DNA]</scope>
    <source>
        <strain evidence="7 8">JCM 10977</strain>
    </source>
</reference>
<dbReference type="SMART" id="SM00228">
    <property type="entry name" value="PDZ"/>
    <property type="match status" value="1"/>
</dbReference>
<feature type="transmembrane region" description="Helical" evidence="5">
    <location>
        <begin position="170"/>
        <end position="196"/>
    </location>
</feature>
<evidence type="ECO:0000256" key="2">
    <source>
        <dbReference type="ARBA" id="ARBA00022670"/>
    </source>
</evidence>
<organism evidence="7 8">
    <name type="scientific">Kribbella koreensis</name>
    <dbReference type="NCBI Taxonomy" id="57909"/>
    <lineage>
        <taxon>Bacteria</taxon>
        <taxon>Bacillati</taxon>
        <taxon>Actinomycetota</taxon>
        <taxon>Actinomycetes</taxon>
        <taxon>Propionibacteriales</taxon>
        <taxon>Kribbellaceae</taxon>
        <taxon>Kribbella</taxon>
    </lineage>
</organism>
<dbReference type="InterPro" id="IPR001478">
    <property type="entry name" value="PDZ"/>
</dbReference>
<dbReference type="InterPro" id="IPR009003">
    <property type="entry name" value="Peptidase_S1_PA"/>
</dbReference>
<evidence type="ECO:0000256" key="1">
    <source>
        <dbReference type="ARBA" id="ARBA00010541"/>
    </source>
</evidence>
<evidence type="ECO:0000256" key="4">
    <source>
        <dbReference type="SAM" id="MobiDB-lite"/>
    </source>
</evidence>
<evidence type="ECO:0000256" key="3">
    <source>
        <dbReference type="ARBA" id="ARBA00022801"/>
    </source>
</evidence>
<keyword evidence="5" id="KW-1133">Transmembrane helix</keyword>
<dbReference type="InterPro" id="IPR043504">
    <property type="entry name" value="Peptidase_S1_PA_chymotrypsin"/>
</dbReference>
<dbReference type="Gene3D" id="2.40.10.10">
    <property type="entry name" value="Trypsin-like serine proteases"/>
    <property type="match status" value="2"/>
</dbReference>
<accession>A0ABN1RPX8</accession>
<dbReference type="InterPro" id="IPR001940">
    <property type="entry name" value="Peptidase_S1C"/>
</dbReference>
<comment type="similarity">
    <text evidence="1">Belongs to the peptidase S1C family.</text>
</comment>
<dbReference type="Proteomes" id="UP001500542">
    <property type="component" value="Unassembled WGS sequence"/>
</dbReference>
<dbReference type="InterPro" id="IPR036034">
    <property type="entry name" value="PDZ_sf"/>
</dbReference>
<evidence type="ECO:0000256" key="5">
    <source>
        <dbReference type="SAM" id="Phobius"/>
    </source>
</evidence>
<keyword evidence="5" id="KW-0472">Membrane</keyword>
<evidence type="ECO:0000313" key="8">
    <source>
        <dbReference type="Proteomes" id="UP001500542"/>
    </source>
</evidence>
<dbReference type="PANTHER" id="PTHR43343">
    <property type="entry name" value="PEPTIDASE S12"/>
    <property type="match status" value="1"/>
</dbReference>
<dbReference type="RefSeq" id="WP_343982746.1">
    <property type="nucleotide sequence ID" value="NZ_BAAAHK010000022.1"/>
</dbReference>
<dbReference type="Pfam" id="PF13180">
    <property type="entry name" value="PDZ_2"/>
    <property type="match status" value="1"/>
</dbReference>
<feature type="compositionally biased region" description="Polar residues" evidence="4">
    <location>
        <begin position="100"/>
        <end position="118"/>
    </location>
</feature>
<dbReference type="PROSITE" id="PS50106">
    <property type="entry name" value="PDZ"/>
    <property type="match status" value="1"/>
</dbReference>
<keyword evidence="2" id="KW-0645">Protease</keyword>
<evidence type="ECO:0000259" key="6">
    <source>
        <dbReference type="PROSITE" id="PS50106"/>
    </source>
</evidence>
<feature type="domain" description="PDZ" evidence="6">
    <location>
        <begin position="422"/>
        <end position="505"/>
    </location>
</feature>
<name>A0ABN1RPX8_9ACTN</name>
<dbReference type="PRINTS" id="PR00834">
    <property type="entry name" value="PROTEASES2C"/>
</dbReference>
<keyword evidence="8" id="KW-1185">Reference proteome</keyword>
<dbReference type="PANTHER" id="PTHR43343:SF3">
    <property type="entry name" value="PROTEASE DO-LIKE 8, CHLOROPLASTIC"/>
    <property type="match status" value="1"/>
</dbReference>
<dbReference type="Gene3D" id="2.30.42.10">
    <property type="match status" value="1"/>
</dbReference>